<dbReference type="EMBL" id="MGDI01000009">
    <property type="protein sequence ID" value="OGL54702.1"/>
    <property type="molecule type" value="Genomic_DNA"/>
</dbReference>
<dbReference type="STRING" id="1817883.A3G31_03945"/>
<dbReference type="SUPFAM" id="SSF81301">
    <property type="entry name" value="Nucleotidyltransferase"/>
    <property type="match status" value="1"/>
</dbReference>
<sequence length="92" mass="10899">MKILLKQNLVNIRLFGSKARGDFRKESDIDILLVLKKKSWDLIDKIYDVLIDVEIEHNSQISLKIYSEAEFNRIKDYETFFYKNITKEGVSL</sequence>
<feature type="domain" description="Polymerase beta nucleotidyltransferase" evidence="1">
    <location>
        <begin position="6"/>
        <end position="90"/>
    </location>
</feature>
<dbReference type="AlphaFoldDB" id="A0A1F7SLQ2"/>
<dbReference type="Gene3D" id="3.30.460.10">
    <property type="entry name" value="Beta Polymerase, domain 2"/>
    <property type="match status" value="1"/>
</dbReference>
<evidence type="ECO:0000313" key="2">
    <source>
        <dbReference type="EMBL" id="OGL54702.1"/>
    </source>
</evidence>
<gene>
    <name evidence="2" type="ORF">A3G31_03945</name>
</gene>
<evidence type="ECO:0000259" key="1">
    <source>
        <dbReference type="Pfam" id="PF18765"/>
    </source>
</evidence>
<accession>A0A1F7SLQ2</accession>
<organism evidence="2 3">
    <name type="scientific">Candidatus Schekmanbacteria bacterium RIFCSPLOWO2_12_FULL_38_15</name>
    <dbReference type="NCBI Taxonomy" id="1817883"/>
    <lineage>
        <taxon>Bacteria</taxon>
        <taxon>Candidatus Schekmaniibacteriota</taxon>
    </lineage>
</organism>
<dbReference type="PANTHER" id="PTHR33933">
    <property type="entry name" value="NUCLEOTIDYLTRANSFERASE"/>
    <property type="match status" value="1"/>
</dbReference>
<evidence type="ECO:0000313" key="3">
    <source>
        <dbReference type="Proteomes" id="UP000178082"/>
    </source>
</evidence>
<dbReference type="Proteomes" id="UP000178082">
    <property type="component" value="Unassembled WGS sequence"/>
</dbReference>
<comment type="caution">
    <text evidence="2">The sequence shown here is derived from an EMBL/GenBank/DDBJ whole genome shotgun (WGS) entry which is preliminary data.</text>
</comment>
<dbReference type="Pfam" id="PF18765">
    <property type="entry name" value="Polbeta"/>
    <property type="match status" value="1"/>
</dbReference>
<protein>
    <recommendedName>
        <fullName evidence="1">Polymerase beta nucleotidyltransferase domain-containing protein</fullName>
    </recommendedName>
</protein>
<dbReference type="InterPro" id="IPR041633">
    <property type="entry name" value="Polbeta"/>
</dbReference>
<reference evidence="2 3" key="1">
    <citation type="journal article" date="2016" name="Nat. Commun.">
        <title>Thousands of microbial genomes shed light on interconnected biogeochemical processes in an aquifer system.</title>
        <authorList>
            <person name="Anantharaman K."/>
            <person name="Brown C.T."/>
            <person name="Hug L.A."/>
            <person name="Sharon I."/>
            <person name="Castelle C.J."/>
            <person name="Probst A.J."/>
            <person name="Thomas B.C."/>
            <person name="Singh A."/>
            <person name="Wilkins M.J."/>
            <person name="Karaoz U."/>
            <person name="Brodie E.L."/>
            <person name="Williams K.H."/>
            <person name="Hubbard S.S."/>
            <person name="Banfield J.F."/>
        </authorList>
    </citation>
    <scope>NUCLEOTIDE SEQUENCE [LARGE SCALE GENOMIC DNA]</scope>
</reference>
<proteinExistence type="predicted"/>
<dbReference type="CDD" id="cd05403">
    <property type="entry name" value="NT_KNTase_like"/>
    <property type="match status" value="1"/>
</dbReference>
<dbReference type="PANTHER" id="PTHR33933:SF1">
    <property type="entry name" value="PROTEIN ADENYLYLTRANSFERASE MNTA-RELATED"/>
    <property type="match status" value="1"/>
</dbReference>
<name>A0A1F7SLQ2_9BACT</name>
<dbReference type="InterPro" id="IPR043519">
    <property type="entry name" value="NT_sf"/>
</dbReference>
<dbReference type="InterPro" id="IPR052548">
    <property type="entry name" value="Type_VII_TA_antitoxin"/>
</dbReference>